<keyword evidence="2" id="KW-1185">Reference proteome</keyword>
<organism evidence="1 2">
    <name type="scientific">Meridianimarinicoccus aquatilis</name>
    <dbReference type="NCBI Taxonomy" id="2552766"/>
    <lineage>
        <taxon>Bacteria</taxon>
        <taxon>Pseudomonadati</taxon>
        <taxon>Pseudomonadota</taxon>
        <taxon>Alphaproteobacteria</taxon>
        <taxon>Rhodobacterales</taxon>
        <taxon>Paracoccaceae</taxon>
        <taxon>Meridianimarinicoccus</taxon>
    </lineage>
</organism>
<evidence type="ECO:0000313" key="2">
    <source>
        <dbReference type="Proteomes" id="UP000294562"/>
    </source>
</evidence>
<dbReference type="SUPFAM" id="SSF103025">
    <property type="entry name" value="Folate-binding domain"/>
    <property type="match status" value="1"/>
</dbReference>
<protein>
    <submittedName>
        <fullName evidence="1">Sarcosine oxidase, gamma subunit</fullName>
    </submittedName>
</protein>
<dbReference type="Proteomes" id="UP000294562">
    <property type="component" value="Unassembled WGS sequence"/>
</dbReference>
<reference evidence="1 2" key="1">
    <citation type="submission" date="2019-03" db="EMBL/GenBank/DDBJ databases">
        <title>Rhodobacteraceae bacterium SM1902, a new member of the family Rhodobacteraceae isolated from Yantai.</title>
        <authorList>
            <person name="Sun Y."/>
        </authorList>
    </citation>
    <scope>NUCLEOTIDE SEQUENCE [LARGE SCALE GENOMIC DNA]</scope>
    <source>
        <strain evidence="1 2">SM1902</strain>
    </source>
</reference>
<dbReference type="EMBL" id="SMZO01000044">
    <property type="protein sequence ID" value="TDL85474.1"/>
    <property type="molecule type" value="Genomic_DNA"/>
</dbReference>
<dbReference type="AlphaFoldDB" id="A0A4R6APY6"/>
<dbReference type="InterPro" id="IPR027266">
    <property type="entry name" value="TrmE/GcvT-like"/>
</dbReference>
<dbReference type="OrthoDB" id="7356349at2"/>
<dbReference type="Gene3D" id="3.30.1360.120">
    <property type="entry name" value="Probable tRNA modification gtpase trme, domain 1"/>
    <property type="match status" value="1"/>
</dbReference>
<evidence type="ECO:0000313" key="1">
    <source>
        <dbReference type="EMBL" id="TDL85474.1"/>
    </source>
</evidence>
<comment type="caution">
    <text evidence="1">The sequence shown here is derived from an EMBL/GenBank/DDBJ whole genome shotgun (WGS) entry which is preliminary data.</text>
</comment>
<gene>
    <name evidence="1" type="ORF">E2L05_15595</name>
</gene>
<proteinExistence type="predicted"/>
<name>A0A4R6APY6_9RHOB</name>
<dbReference type="Gene3D" id="3.30.70.1520">
    <property type="entry name" value="Heterotetrameric sarcosine oxidase"/>
    <property type="match status" value="1"/>
</dbReference>
<accession>A0A4R6APY6</accession>
<sequence length="227" mass="23674">MLGRARPCARSARSTGSIFLCGLSRRILWILKEDGSVTEFRLAPLCATGGPAPRSIVLGNVTITEVPDIAIASVAKRAGGASALTECARVLTGTDVPGPRRVAGSAGSMQFMWTGPEQWFVLAPLDGRQVLADDLAARLRGAASVTEQTDGWACFAVEGSGTAALLERLCALDIARMEAGMADRTGIEHMSCFVICDAPGACYRVLGARSSALSLFEALSCVARGLA</sequence>